<evidence type="ECO:0000259" key="2">
    <source>
        <dbReference type="PROSITE" id="PS50206"/>
    </source>
</evidence>
<keyword evidence="1" id="KW-0812">Transmembrane</keyword>
<accession>A0A2N8ZGD7</accession>
<evidence type="ECO:0000313" key="4">
    <source>
        <dbReference type="Proteomes" id="UP000235828"/>
    </source>
</evidence>
<dbReference type="AlphaFoldDB" id="A0A2N8ZGD7"/>
<gene>
    <name evidence="3" type="primary">yibN</name>
    <name evidence="3" type="ORF">VTAP4600_A2980</name>
</gene>
<keyword evidence="1" id="KW-0472">Membrane</keyword>
<evidence type="ECO:0000256" key="1">
    <source>
        <dbReference type="SAM" id="Phobius"/>
    </source>
</evidence>
<name>A0A2N8ZGD7_9VIBR</name>
<evidence type="ECO:0000313" key="3">
    <source>
        <dbReference type="EMBL" id="SON50946.1"/>
    </source>
</evidence>
<dbReference type="SMART" id="SM00450">
    <property type="entry name" value="RHOD"/>
    <property type="match status" value="1"/>
</dbReference>
<organism evidence="3 4">
    <name type="scientific">Vibrio tapetis subsp. tapetis</name>
    <dbReference type="NCBI Taxonomy" id="1671868"/>
    <lineage>
        <taxon>Bacteria</taxon>
        <taxon>Pseudomonadati</taxon>
        <taxon>Pseudomonadota</taxon>
        <taxon>Gammaproteobacteria</taxon>
        <taxon>Vibrionales</taxon>
        <taxon>Vibrionaceae</taxon>
        <taxon>Vibrio</taxon>
    </lineage>
</organism>
<dbReference type="InterPro" id="IPR050229">
    <property type="entry name" value="GlpE_sulfurtransferase"/>
</dbReference>
<dbReference type="GO" id="GO:0016740">
    <property type="term" value="F:transferase activity"/>
    <property type="evidence" value="ECO:0007669"/>
    <property type="project" value="UniProtKB-KW"/>
</dbReference>
<dbReference type="Gene3D" id="3.40.250.10">
    <property type="entry name" value="Rhodanese-like domain"/>
    <property type="match status" value="1"/>
</dbReference>
<dbReference type="EMBL" id="LT960611">
    <property type="protein sequence ID" value="SON50946.1"/>
    <property type="molecule type" value="Genomic_DNA"/>
</dbReference>
<keyword evidence="1" id="KW-1133">Transmembrane helix</keyword>
<proteinExistence type="predicted"/>
<dbReference type="Pfam" id="PF00581">
    <property type="entry name" value="Rhodanese"/>
    <property type="match status" value="1"/>
</dbReference>
<dbReference type="SUPFAM" id="SSF52821">
    <property type="entry name" value="Rhodanese/Cell cycle control phosphatase"/>
    <property type="match status" value="1"/>
</dbReference>
<sequence length="144" mass="15809">MQEYMDFISQNMIMVVVWAGLFVALIMNIVKAKTAGYKEVTPAEVTQFINRDEGVVIDIRSLDEYKQGHITGAVHILPSDIKNGSISSLEKYKSSPITVVCKTGQTAVASANELAKAGFENVHLLKNGLIAWNEANMPLVRGKK</sequence>
<feature type="transmembrane region" description="Helical" evidence="1">
    <location>
        <begin position="12"/>
        <end position="30"/>
    </location>
</feature>
<dbReference type="PANTHER" id="PTHR43031:SF18">
    <property type="entry name" value="RHODANESE-RELATED SULFURTRANSFERASES"/>
    <property type="match status" value="1"/>
</dbReference>
<dbReference type="KEGG" id="vta:A2980"/>
<dbReference type="PROSITE" id="PS50206">
    <property type="entry name" value="RHODANESE_3"/>
    <property type="match status" value="1"/>
</dbReference>
<feature type="domain" description="Rhodanese" evidence="2">
    <location>
        <begin position="50"/>
        <end position="141"/>
    </location>
</feature>
<keyword evidence="4" id="KW-1185">Reference proteome</keyword>
<dbReference type="InterPro" id="IPR036873">
    <property type="entry name" value="Rhodanese-like_dom_sf"/>
</dbReference>
<dbReference type="CDD" id="cd00158">
    <property type="entry name" value="RHOD"/>
    <property type="match status" value="1"/>
</dbReference>
<dbReference type="OrthoDB" id="9808735at2"/>
<keyword evidence="3" id="KW-0808">Transferase</keyword>
<dbReference type="InterPro" id="IPR001763">
    <property type="entry name" value="Rhodanese-like_dom"/>
</dbReference>
<protein>
    <submittedName>
        <fullName evidence="3">Putative rhodanese-related sulfurtransferase</fullName>
    </submittedName>
</protein>
<reference evidence="3 4" key="1">
    <citation type="submission" date="2017-10" db="EMBL/GenBank/DDBJ databases">
        <authorList>
            <person name="Banno H."/>
            <person name="Chua N.-H."/>
        </authorList>
    </citation>
    <scope>NUCLEOTIDE SEQUENCE [LARGE SCALE GENOMIC DNA]</scope>
    <source>
        <strain evidence="3">Vibrio tapetis CECT4600</strain>
    </source>
</reference>
<dbReference type="PANTHER" id="PTHR43031">
    <property type="entry name" value="FAD-DEPENDENT OXIDOREDUCTASE"/>
    <property type="match status" value="1"/>
</dbReference>
<dbReference type="Proteomes" id="UP000235828">
    <property type="component" value="Chromosome A"/>
</dbReference>
<dbReference type="RefSeq" id="WP_102523351.1">
    <property type="nucleotide sequence ID" value="NZ_LT960611.1"/>
</dbReference>